<dbReference type="InterPro" id="IPR014044">
    <property type="entry name" value="CAP_dom"/>
</dbReference>
<accession>A0A368GMY7</accession>
<dbReference type="EMBL" id="JOJR01000124">
    <property type="protein sequence ID" value="RCN44649.1"/>
    <property type="molecule type" value="Genomic_DNA"/>
</dbReference>
<feature type="signal peptide" evidence="1">
    <location>
        <begin position="1"/>
        <end position="18"/>
    </location>
</feature>
<feature type="domain" description="SCP" evidence="2">
    <location>
        <begin position="33"/>
        <end position="179"/>
    </location>
</feature>
<evidence type="ECO:0000313" key="4">
    <source>
        <dbReference type="Proteomes" id="UP000252519"/>
    </source>
</evidence>
<keyword evidence="4" id="KW-1185">Reference proteome</keyword>
<dbReference type="InterPro" id="IPR035940">
    <property type="entry name" value="CAP_sf"/>
</dbReference>
<dbReference type="SMART" id="SM00198">
    <property type="entry name" value="SCP"/>
    <property type="match status" value="1"/>
</dbReference>
<dbReference type="OrthoDB" id="5857298at2759"/>
<proteinExistence type="predicted"/>
<evidence type="ECO:0000259" key="2">
    <source>
        <dbReference type="SMART" id="SM00198"/>
    </source>
</evidence>
<dbReference type="STRING" id="29170.A0A368GMY7"/>
<dbReference type="Pfam" id="PF00188">
    <property type="entry name" value="CAP"/>
    <property type="match status" value="1"/>
</dbReference>
<dbReference type="InterPro" id="IPR001283">
    <property type="entry name" value="CRISP-related"/>
</dbReference>
<evidence type="ECO:0000256" key="1">
    <source>
        <dbReference type="SAM" id="SignalP"/>
    </source>
</evidence>
<sequence>MRFCLVVSVAIAVCSGYADEGFGCSTNLNLTDEVRKTFLDTHNDLRRNVAHGKQENLIGTLAPAKNMYALKWDCDLEEQAQNSLSKCTLTEDVNAGRNNIAMTLVSTFPDDIYVSLAMNNWISPVKYFGKPKPTNAYDGSFCQFANMVHANTTKMGCAYKRCGEQFLVTCLYDNGTIPNGLMWEDGEACKEDDECTTFYGSECHDGLCVLP</sequence>
<gene>
    <name evidence="3" type="ORF">ANCCAN_09399</name>
</gene>
<evidence type="ECO:0000313" key="3">
    <source>
        <dbReference type="EMBL" id="RCN44649.1"/>
    </source>
</evidence>
<keyword evidence="1" id="KW-0732">Signal</keyword>
<organism evidence="3 4">
    <name type="scientific">Ancylostoma caninum</name>
    <name type="common">Dog hookworm</name>
    <dbReference type="NCBI Taxonomy" id="29170"/>
    <lineage>
        <taxon>Eukaryota</taxon>
        <taxon>Metazoa</taxon>
        <taxon>Ecdysozoa</taxon>
        <taxon>Nematoda</taxon>
        <taxon>Chromadorea</taxon>
        <taxon>Rhabditida</taxon>
        <taxon>Rhabditina</taxon>
        <taxon>Rhabditomorpha</taxon>
        <taxon>Strongyloidea</taxon>
        <taxon>Ancylostomatidae</taxon>
        <taxon>Ancylostomatinae</taxon>
        <taxon>Ancylostoma</taxon>
    </lineage>
</organism>
<dbReference type="PANTHER" id="PTHR10334">
    <property type="entry name" value="CYSTEINE-RICH SECRETORY PROTEIN-RELATED"/>
    <property type="match status" value="1"/>
</dbReference>
<protein>
    <submittedName>
        <fullName evidence="3">SCP-like protein</fullName>
    </submittedName>
</protein>
<dbReference type="SUPFAM" id="SSF55797">
    <property type="entry name" value="PR-1-like"/>
    <property type="match status" value="1"/>
</dbReference>
<reference evidence="3 4" key="1">
    <citation type="submission" date="2014-10" db="EMBL/GenBank/DDBJ databases">
        <title>Draft genome of the hookworm Ancylostoma caninum.</title>
        <authorList>
            <person name="Mitreva M."/>
        </authorList>
    </citation>
    <scope>NUCLEOTIDE SEQUENCE [LARGE SCALE GENOMIC DNA]</scope>
    <source>
        <strain evidence="3 4">Baltimore</strain>
    </source>
</reference>
<name>A0A368GMY7_ANCCA</name>
<dbReference type="CDD" id="cd05380">
    <property type="entry name" value="CAP_euk"/>
    <property type="match status" value="1"/>
</dbReference>
<feature type="chain" id="PRO_5016719337" evidence="1">
    <location>
        <begin position="19"/>
        <end position="211"/>
    </location>
</feature>
<dbReference type="Proteomes" id="UP000252519">
    <property type="component" value="Unassembled WGS sequence"/>
</dbReference>
<dbReference type="Gene3D" id="3.40.33.10">
    <property type="entry name" value="CAP"/>
    <property type="match status" value="1"/>
</dbReference>
<dbReference type="AlphaFoldDB" id="A0A368GMY7"/>
<comment type="caution">
    <text evidence="3">The sequence shown here is derived from an EMBL/GenBank/DDBJ whole genome shotgun (WGS) entry which is preliminary data.</text>
</comment>